<evidence type="ECO:0000313" key="3">
    <source>
        <dbReference type="Proteomes" id="UP001071478"/>
    </source>
</evidence>
<dbReference type="PANTHER" id="PTHR12149:SF8">
    <property type="entry name" value="PROTEIN-RIBULOSAMINE 3-KINASE"/>
    <property type="match status" value="1"/>
</dbReference>
<keyword evidence="1" id="KW-0808">Transferase</keyword>
<dbReference type="PIRSF" id="PIRSF006221">
    <property type="entry name" value="Ketosamine-3-kinase"/>
    <property type="match status" value="1"/>
</dbReference>
<dbReference type="RefSeq" id="WP_248086449.1">
    <property type="nucleotide sequence ID" value="NZ_JAENIQ020000006.1"/>
</dbReference>
<dbReference type="PANTHER" id="PTHR12149">
    <property type="entry name" value="FRUCTOSAMINE 3 KINASE-RELATED PROTEIN"/>
    <property type="match status" value="1"/>
</dbReference>
<dbReference type="Proteomes" id="UP001071478">
    <property type="component" value="Unassembled WGS sequence"/>
</dbReference>
<protein>
    <submittedName>
        <fullName evidence="2">Fructosamine kinase family protein</fullName>
    </submittedName>
</protein>
<comment type="caution">
    <text evidence="2">The sequence shown here is derived from an EMBL/GenBank/DDBJ whole genome shotgun (WGS) entry which is preliminary data.</text>
</comment>
<dbReference type="Pfam" id="PF03881">
    <property type="entry name" value="Fructosamin_kin"/>
    <property type="match status" value="1"/>
</dbReference>
<dbReference type="InterPro" id="IPR011009">
    <property type="entry name" value="Kinase-like_dom_sf"/>
</dbReference>
<dbReference type="EMBL" id="JAPMKU010000006">
    <property type="protein sequence ID" value="MCX7469302.1"/>
    <property type="molecule type" value="Genomic_DNA"/>
</dbReference>
<evidence type="ECO:0000313" key="2">
    <source>
        <dbReference type="EMBL" id="MCX7469302.1"/>
    </source>
</evidence>
<keyword evidence="1 2" id="KW-0418">Kinase</keyword>
<organism evidence="2 3">
    <name type="scientific">Corynebacterium pygosceleis</name>
    <dbReference type="NCBI Taxonomy" id="2800406"/>
    <lineage>
        <taxon>Bacteria</taxon>
        <taxon>Bacillati</taxon>
        <taxon>Actinomycetota</taxon>
        <taxon>Actinomycetes</taxon>
        <taxon>Mycobacteriales</taxon>
        <taxon>Corynebacteriaceae</taxon>
        <taxon>Corynebacterium</taxon>
    </lineage>
</organism>
<proteinExistence type="inferred from homology"/>
<dbReference type="AlphaFoldDB" id="A0A9Q4C9Z1"/>
<dbReference type="InterPro" id="IPR016477">
    <property type="entry name" value="Fructo-/Ketosamine-3-kinase"/>
</dbReference>
<dbReference type="Gene3D" id="1.10.510.10">
    <property type="entry name" value="Transferase(Phosphotransferase) domain 1"/>
    <property type="match status" value="1"/>
</dbReference>
<dbReference type="GO" id="GO:0016301">
    <property type="term" value="F:kinase activity"/>
    <property type="evidence" value="ECO:0007669"/>
    <property type="project" value="UniProtKB-UniRule"/>
</dbReference>
<name>A0A9Q4C9Z1_9CORY</name>
<accession>A0A9Q4C9Z1</accession>
<sequence>MDSVGFTKTAVSGAAARAEAAGLRWLREGSDRVVDVLTTDGATITTGLVDCVPASPEAARQAGRELARIHAAGAEAFGCPPAPGGETWTGENYIGSIPQTCEPTDDWALFYTEQRVLPFARAAHRRGNIGKDILDLVDRACAALRAHRWDVEPARIHGDLWAGNLLFGGDGPVFIDPAAHGGHPETDLAMLALFGAPYLGEIRRGYIEESGVAPDFDVSTPIHQLHPLAVHALTHGPAYGPELRRAAGDTLRVLGG</sequence>
<gene>
    <name evidence="2" type="ORF">OS129_10530</name>
</gene>
<comment type="similarity">
    <text evidence="1">Belongs to the fructosamine kinase family.</text>
</comment>
<reference evidence="2" key="1">
    <citation type="submission" date="2022-11" db="EMBL/GenBank/DDBJ databases">
        <title>Corynebacterium sp. isolated from Penguins.</title>
        <authorList>
            <person name="Sedlar K."/>
            <person name="Svec P."/>
        </authorList>
    </citation>
    <scope>NUCLEOTIDE SEQUENCE</scope>
    <source>
        <strain evidence="2">P7374</strain>
    </source>
</reference>
<dbReference type="Gene3D" id="1.20.1270.240">
    <property type="match status" value="1"/>
</dbReference>
<dbReference type="SUPFAM" id="SSF56112">
    <property type="entry name" value="Protein kinase-like (PK-like)"/>
    <property type="match status" value="1"/>
</dbReference>
<evidence type="ECO:0000256" key="1">
    <source>
        <dbReference type="PIRNR" id="PIRNR006221"/>
    </source>
</evidence>